<comment type="caution">
    <text evidence="3">The sequence shown here is derived from an EMBL/GenBank/DDBJ whole genome shotgun (WGS) entry which is preliminary data.</text>
</comment>
<name>A0A369TRS9_9RHOB</name>
<evidence type="ECO:0000256" key="1">
    <source>
        <dbReference type="SAM" id="SignalP"/>
    </source>
</evidence>
<keyword evidence="4" id="KW-1185">Reference proteome</keyword>
<evidence type="ECO:0000313" key="3">
    <source>
        <dbReference type="EMBL" id="RDD66827.1"/>
    </source>
</evidence>
<proteinExistence type="predicted"/>
<sequence length="220" mass="22429">MNIKKTALYSSVILAVAASPALAALSANTTTELNLRSGPGAQYDIQSVIPASAEVAVEGCLAGGEWCEVSFGGETGWAYSAYLTTPVENEPVVLYQAPQTIEIETVTYDNGNKAVGGTAGAGFGAAAGALLVGGPAAVAAGAILGAATGASSTVEEETVTYVRQNPVEPVYLEGEVAVGAGVPETVTIYETPAQGYSYVNVNNQPVVIDNDTRRIVTVIR</sequence>
<dbReference type="AlphaFoldDB" id="A0A369TRS9"/>
<dbReference type="InterPro" id="IPR003646">
    <property type="entry name" value="SH3-like_bac-type"/>
</dbReference>
<organism evidence="3 4">
    <name type="scientific">Thalassococcus profundi</name>
    <dbReference type="NCBI Taxonomy" id="2282382"/>
    <lineage>
        <taxon>Bacteria</taxon>
        <taxon>Pseudomonadati</taxon>
        <taxon>Pseudomonadota</taxon>
        <taxon>Alphaproteobacteria</taxon>
        <taxon>Rhodobacterales</taxon>
        <taxon>Roseobacteraceae</taxon>
        <taxon>Thalassococcus</taxon>
    </lineage>
</organism>
<dbReference type="EMBL" id="QPMK01000004">
    <property type="protein sequence ID" value="RDD66827.1"/>
    <property type="molecule type" value="Genomic_DNA"/>
</dbReference>
<feature type="domain" description="SH3b" evidence="2">
    <location>
        <begin position="24"/>
        <end position="87"/>
    </location>
</feature>
<dbReference type="Proteomes" id="UP000253977">
    <property type="component" value="Unassembled WGS sequence"/>
</dbReference>
<evidence type="ECO:0000259" key="2">
    <source>
        <dbReference type="PROSITE" id="PS51781"/>
    </source>
</evidence>
<feature type="chain" id="PRO_5016736544" evidence="1">
    <location>
        <begin position="24"/>
        <end position="220"/>
    </location>
</feature>
<dbReference type="Pfam" id="PF06823">
    <property type="entry name" value="DUF1236"/>
    <property type="match status" value="1"/>
</dbReference>
<evidence type="ECO:0000313" key="4">
    <source>
        <dbReference type="Proteomes" id="UP000253977"/>
    </source>
</evidence>
<dbReference type="InterPro" id="IPR009642">
    <property type="entry name" value="DUF1236"/>
</dbReference>
<gene>
    <name evidence="3" type="ORF">DU478_07695</name>
</gene>
<keyword evidence="1" id="KW-0732">Signal</keyword>
<dbReference type="Pfam" id="PF08239">
    <property type="entry name" value="SH3_3"/>
    <property type="match status" value="1"/>
</dbReference>
<accession>A0A369TRS9</accession>
<dbReference type="Gene3D" id="2.30.30.40">
    <property type="entry name" value="SH3 Domains"/>
    <property type="match status" value="1"/>
</dbReference>
<dbReference type="OrthoDB" id="102964at2"/>
<feature type="signal peptide" evidence="1">
    <location>
        <begin position="1"/>
        <end position="23"/>
    </location>
</feature>
<reference evidence="3 4" key="1">
    <citation type="submission" date="2018-07" db="EMBL/GenBank/DDBJ databases">
        <title>Thalassococcus profundi sp. nov., a marine bacterium isolated from deep seawater of Okinawa Trough.</title>
        <authorList>
            <person name="Yu M."/>
        </authorList>
    </citation>
    <scope>NUCLEOTIDE SEQUENCE [LARGE SCALE GENOMIC DNA]</scope>
    <source>
        <strain evidence="3 4">WRAS1</strain>
    </source>
</reference>
<dbReference type="PROSITE" id="PS51781">
    <property type="entry name" value="SH3B"/>
    <property type="match status" value="1"/>
</dbReference>
<dbReference type="SMART" id="SM00287">
    <property type="entry name" value="SH3b"/>
    <property type="match status" value="1"/>
</dbReference>
<dbReference type="RefSeq" id="WP_114510372.1">
    <property type="nucleotide sequence ID" value="NZ_QPMK01000004.1"/>
</dbReference>
<protein>
    <submittedName>
        <fullName evidence="3">DUF1236 domain-containing protein</fullName>
    </submittedName>
</protein>